<organism evidence="2 3">
    <name type="scientific">Diploscapter pachys</name>
    <dbReference type="NCBI Taxonomy" id="2018661"/>
    <lineage>
        <taxon>Eukaryota</taxon>
        <taxon>Metazoa</taxon>
        <taxon>Ecdysozoa</taxon>
        <taxon>Nematoda</taxon>
        <taxon>Chromadorea</taxon>
        <taxon>Rhabditida</taxon>
        <taxon>Rhabditina</taxon>
        <taxon>Rhabditomorpha</taxon>
        <taxon>Rhabditoidea</taxon>
        <taxon>Rhabditidae</taxon>
        <taxon>Diploscapter</taxon>
    </lineage>
</organism>
<name>A0A2A2LU31_9BILA</name>
<dbReference type="OrthoDB" id="5849065at2759"/>
<feature type="transmembrane region" description="Helical" evidence="1">
    <location>
        <begin position="33"/>
        <end position="51"/>
    </location>
</feature>
<sequence>MLRVSCIFPESDNLADRAEDMSLPFFSVGTRSSWGLFVASFLLVLISYSMAQSDSDYDMSRSLRSFPYSVSYYRILGHNRLVPYYGPDDELAAIIDSLNLGERKEGKQGKLEEENPGRVRRSGNLKRYACRFKFCRIFDA</sequence>
<reference evidence="2 3" key="1">
    <citation type="journal article" date="2017" name="Curr. Biol.">
        <title>Genome architecture and evolution of a unichromosomal asexual nematode.</title>
        <authorList>
            <person name="Fradin H."/>
            <person name="Zegar C."/>
            <person name="Gutwein M."/>
            <person name="Lucas J."/>
            <person name="Kovtun M."/>
            <person name="Corcoran D."/>
            <person name="Baugh L.R."/>
            <person name="Kiontke K."/>
            <person name="Gunsalus K."/>
            <person name="Fitch D.H."/>
            <person name="Piano F."/>
        </authorList>
    </citation>
    <scope>NUCLEOTIDE SEQUENCE [LARGE SCALE GENOMIC DNA]</scope>
    <source>
        <strain evidence="2">PF1309</strain>
    </source>
</reference>
<evidence type="ECO:0000313" key="3">
    <source>
        <dbReference type="Proteomes" id="UP000218231"/>
    </source>
</evidence>
<dbReference type="Proteomes" id="UP000218231">
    <property type="component" value="Unassembled WGS sequence"/>
</dbReference>
<evidence type="ECO:0000313" key="2">
    <source>
        <dbReference type="EMBL" id="PAV89762.1"/>
    </source>
</evidence>
<keyword evidence="3" id="KW-1185">Reference proteome</keyword>
<dbReference type="STRING" id="2018661.A0A2A2LU31"/>
<evidence type="ECO:0000256" key="1">
    <source>
        <dbReference type="SAM" id="Phobius"/>
    </source>
</evidence>
<keyword evidence="1" id="KW-0812">Transmembrane</keyword>
<keyword evidence="1" id="KW-0472">Membrane</keyword>
<proteinExistence type="predicted"/>
<protein>
    <submittedName>
        <fullName evidence="2">Uncharacterized protein</fullName>
    </submittedName>
</protein>
<comment type="caution">
    <text evidence="2">The sequence shown here is derived from an EMBL/GenBank/DDBJ whole genome shotgun (WGS) entry which is preliminary data.</text>
</comment>
<gene>
    <name evidence="2" type="ORF">WR25_22420</name>
</gene>
<dbReference type="AlphaFoldDB" id="A0A2A2LU31"/>
<dbReference type="EMBL" id="LIAE01006431">
    <property type="protein sequence ID" value="PAV89762.1"/>
    <property type="molecule type" value="Genomic_DNA"/>
</dbReference>
<accession>A0A2A2LU31</accession>
<keyword evidence="1" id="KW-1133">Transmembrane helix</keyword>